<name>A0A453NSU1_AEGTS</name>
<evidence type="ECO:0000313" key="8">
    <source>
        <dbReference type="Proteomes" id="UP000015105"/>
    </source>
</evidence>
<comment type="subunit">
    <text evidence="6">Component of the oligosaccharyltransferase (OST) complex.</text>
</comment>
<dbReference type="EnsemblPlants" id="AET6Gv20466900.6">
    <property type="protein sequence ID" value="AET6Gv20466900.6"/>
    <property type="gene ID" value="AET6Gv20466900"/>
</dbReference>
<reference evidence="8" key="1">
    <citation type="journal article" date="2014" name="Science">
        <title>Ancient hybridizations among the ancestral genomes of bread wheat.</title>
        <authorList>
            <consortium name="International Wheat Genome Sequencing Consortium,"/>
            <person name="Marcussen T."/>
            <person name="Sandve S.R."/>
            <person name="Heier L."/>
            <person name="Spannagl M."/>
            <person name="Pfeifer M."/>
            <person name="Jakobsen K.S."/>
            <person name="Wulff B.B."/>
            <person name="Steuernagel B."/>
            <person name="Mayer K.F."/>
            <person name="Olsen O.A."/>
        </authorList>
    </citation>
    <scope>NUCLEOTIDE SEQUENCE [LARGE SCALE GENOMIC DNA]</scope>
    <source>
        <strain evidence="8">cv. AL8/78</strain>
    </source>
</reference>
<dbReference type="GO" id="GO:0006487">
    <property type="term" value="P:protein N-linked glycosylation"/>
    <property type="evidence" value="ECO:0007669"/>
    <property type="project" value="UniProtKB-UniRule"/>
</dbReference>
<keyword evidence="8" id="KW-1185">Reference proteome</keyword>
<sequence>PQGKFMSWLVLTPGSLFLSTFHNSICEWVIGYMFAYEATVSTRSRSLAKELTTAAVASVFLGFGSLFVLLASGVFV</sequence>
<evidence type="ECO:0000256" key="1">
    <source>
        <dbReference type="ARBA" id="ARBA00004141"/>
    </source>
</evidence>
<reference evidence="8" key="2">
    <citation type="journal article" date="2017" name="Nat. Plants">
        <title>The Aegilops tauschii genome reveals multiple impacts of transposons.</title>
        <authorList>
            <person name="Zhao G."/>
            <person name="Zou C."/>
            <person name="Li K."/>
            <person name="Wang K."/>
            <person name="Li T."/>
            <person name="Gao L."/>
            <person name="Zhang X."/>
            <person name="Wang H."/>
            <person name="Yang Z."/>
            <person name="Liu X."/>
            <person name="Jiang W."/>
            <person name="Mao L."/>
            <person name="Kong X."/>
            <person name="Jiao Y."/>
            <person name="Jia J."/>
        </authorList>
    </citation>
    <scope>NUCLEOTIDE SEQUENCE [LARGE SCALE GENOMIC DNA]</scope>
    <source>
        <strain evidence="8">cv. AL8/78</strain>
    </source>
</reference>
<dbReference type="Proteomes" id="UP000015105">
    <property type="component" value="Chromosome 6D"/>
</dbReference>
<accession>A0A453NSU1</accession>
<reference evidence="7" key="4">
    <citation type="submission" date="2019-03" db="UniProtKB">
        <authorList>
            <consortium name="EnsemblPlants"/>
        </authorList>
    </citation>
    <scope>IDENTIFICATION</scope>
</reference>
<evidence type="ECO:0000313" key="7">
    <source>
        <dbReference type="EnsemblPlants" id="AET6Gv20466900.6"/>
    </source>
</evidence>
<evidence type="ECO:0000256" key="5">
    <source>
        <dbReference type="ARBA" id="ARBA00023136"/>
    </source>
</evidence>
<dbReference type="Gramene" id="AET6Gv20466900.6">
    <property type="protein sequence ID" value="AET6Gv20466900.6"/>
    <property type="gene ID" value="AET6Gv20466900"/>
</dbReference>
<keyword evidence="4 6" id="KW-1133">Transmembrane helix</keyword>
<evidence type="ECO:0000256" key="3">
    <source>
        <dbReference type="ARBA" id="ARBA00022692"/>
    </source>
</evidence>
<dbReference type="Pfam" id="PF05251">
    <property type="entry name" value="Ost5"/>
    <property type="match status" value="1"/>
</dbReference>
<feature type="transmembrane region" description="Helical" evidence="6">
    <location>
        <begin position="6"/>
        <end position="30"/>
    </location>
</feature>
<proteinExistence type="inferred from homology"/>
<organism evidence="7 8">
    <name type="scientific">Aegilops tauschii subsp. strangulata</name>
    <name type="common">Goatgrass</name>
    <dbReference type="NCBI Taxonomy" id="200361"/>
    <lineage>
        <taxon>Eukaryota</taxon>
        <taxon>Viridiplantae</taxon>
        <taxon>Streptophyta</taxon>
        <taxon>Embryophyta</taxon>
        <taxon>Tracheophyta</taxon>
        <taxon>Spermatophyta</taxon>
        <taxon>Magnoliopsida</taxon>
        <taxon>Liliopsida</taxon>
        <taxon>Poales</taxon>
        <taxon>Poaceae</taxon>
        <taxon>BOP clade</taxon>
        <taxon>Pooideae</taxon>
        <taxon>Triticodae</taxon>
        <taxon>Triticeae</taxon>
        <taxon>Triticinae</taxon>
        <taxon>Aegilops</taxon>
    </lineage>
</organism>
<feature type="transmembrane region" description="Helical" evidence="6">
    <location>
        <begin position="51"/>
        <end position="75"/>
    </location>
</feature>
<dbReference type="GO" id="GO:0008250">
    <property type="term" value="C:oligosaccharyltransferase complex"/>
    <property type="evidence" value="ECO:0007669"/>
    <property type="project" value="UniProtKB-UniRule"/>
</dbReference>
<dbReference type="AlphaFoldDB" id="A0A453NSU1"/>
<evidence type="ECO:0000256" key="4">
    <source>
        <dbReference type="ARBA" id="ARBA00022989"/>
    </source>
</evidence>
<keyword evidence="3 6" id="KW-0812">Transmembrane</keyword>
<dbReference type="PANTHER" id="PTHR13636">
    <property type="entry name" value="TRANSMEMBRANE PROTEIN 258"/>
    <property type="match status" value="1"/>
</dbReference>
<comment type="function">
    <text evidence="6">Subunit of the oligosaccharyl transferase (OST) complex that catalyzes the initial transfer of a defined glycan (Glc(3)Man(9)GlcNAc(2) in eukaryotes) from the lipid carrier dolichol-pyrophosphate to an asparagine residue within an Asn-X-Ser/Thr consensus motif in nascent polypeptide chains, the first step in protein N-glycosylation. N-glycosylation occurs cotranslationally and the complex associates with the Sec61 complex at the channel-forming translocon complex that mediates protein translocation across the endoplasmic reticulum (ER). All subunits are required for a maximal enzyme activity.</text>
</comment>
<comment type="subcellular location">
    <subcellularLocation>
        <location evidence="1 6">Membrane</location>
        <topology evidence="1 6">Multi-pass membrane protein</topology>
    </subcellularLocation>
</comment>
<evidence type="ECO:0000256" key="6">
    <source>
        <dbReference type="RuleBase" id="RU367008"/>
    </source>
</evidence>
<evidence type="ECO:0000256" key="2">
    <source>
        <dbReference type="ARBA" id="ARBA00009825"/>
    </source>
</evidence>
<reference evidence="7" key="3">
    <citation type="journal article" date="2017" name="Nature">
        <title>Genome sequence of the progenitor of the wheat D genome Aegilops tauschii.</title>
        <authorList>
            <person name="Luo M.C."/>
            <person name="Gu Y.Q."/>
            <person name="Puiu D."/>
            <person name="Wang H."/>
            <person name="Twardziok S.O."/>
            <person name="Deal K.R."/>
            <person name="Huo N."/>
            <person name="Zhu T."/>
            <person name="Wang L."/>
            <person name="Wang Y."/>
            <person name="McGuire P.E."/>
            <person name="Liu S."/>
            <person name="Long H."/>
            <person name="Ramasamy R.K."/>
            <person name="Rodriguez J.C."/>
            <person name="Van S.L."/>
            <person name="Yuan L."/>
            <person name="Wang Z."/>
            <person name="Xia Z."/>
            <person name="Xiao L."/>
            <person name="Anderson O.D."/>
            <person name="Ouyang S."/>
            <person name="Liang Y."/>
            <person name="Zimin A.V."/>
            <person name="Pertea G."/>
            <person name="Qi P."/>
            <person name="Bennetzen J.L."/>
            <person name="Dai X."/>
            <person name="Dawson M.W."/>
            <person name="Muller H.G."/>
            <person name="Kugler K."/>
            <person name="Rivarola-Duarte L."/>
            <person name="Spannagl M."/>
            <person name="Mayer K.F.X."/>
            <person name="Lu F.H."/>
            <person name="Bevan M.W."/>
            <person name="Leroy P."/>
            <person name="Li P."/>
            <person name="You F.M."/>
            <person name="Sun Q."/>
            <person name="Liu Z."/>
            <person name="Lyons E."/>
            <person name="Wicker T."/>
            <person name="Salzberg S.L."/>
            <person name="Devos K.M."/>
            <person name="Dvorak J."/>
        </authorList>
    </citation>
    <scope>NUCLEOTIDE SEQUENCE [LARGE SCALE GENOMIC DNA]</scope>
    <source>
        <strain evidence="7">cv. AL8/78</strain>
    </source>
</reference>
<protein>
    <recommendedName>
        <fullName evidence="6">Dolichyl-diphosphooligosaccharide-protein glycosyltransferase subunit OST5</fullName>
    </recommendedName>
</protein>
<dbReference type="InterPro" id="IPR007915">
    <property type="entry name" value="TMEM258/Ost5"/>
</dbReference>
<keyword evidence="5 6" id="KW-0472">Membrane</keyword>
<comment type="similarity">
    <text evidence="2 6">Belongs to the OST5 family.</text>
</comment>
<reference evidence="7" key="5">
    <citation type="journal article" date="2021" name="G3 (Bethesda)">
        <title>Aegilops tauschii genome assembly Aet v5.0 features greater sequence contiguity and improved annotation.</title>
        <authorList>
            <person name="Wang L."/>
            <person name="Zhu T."/>
            <person name="Rodriguez J.C."/>
            <person name="Deal K.R."/>
            <person name="Dubcovsky J."/>
            <person name="McGuire P.E."/>
            <person name="Lux T."/>
            <person name="Spannagl M."/>
            <person name="Mayer K.F.X."/>
            <person name="Baldrich P."/>
            <person name="Meyers B.C."/>
            <person name="Huo N."/>
            <person name="Gu Y.Q."/>
            <person name="Zhou H."/>
            <person name="Devos K.M."/>
            <person name="Bennetzen J.L."/>
            <person name="Unver T."/>
            <person name="Budak H."/>
            <person name="Gulick P.J."/>
            <person name="Galiba G."/>
            <person name="Kalapos B."/>
            <person name="Nelson D.R."/>
            <person name="Li P."/>
            <person name="You F.M."/>
            <person name="Luo M.C."/>
            <person name="Dvorak J."/>
        </authorList>
    </citation>
    <scope>NUCLEOTIDE SEQUENCE [LARGE SCALE GENOMIC DNA]</scope>
    <source>
        <strain evidence="7">cv. AL8/78</strain>
    </source>
</reference>